<dbReference type="EMBL" id="JAFIMR010000013">
    <property type="protein sequence ID" value="KAI1871067.1"/>
    <property type="molecule type" value="Genomic_DNA"/>
</dbReference>
<sequence length="140" mass="15717">MAMASKRPTKEHATEHRSEQTGPVWTPETTVRYRDTHIHNLAASRSQRGCPHYGGIQPPPNLQYEGTLCASTTKCTGVADVSMVRSPEAELWDNTSHPNEYLSKDRRHAGYLMECHSSLEGGTIGGVDLWWLEWRKPAKS</sequence>
<evidence type="ECO:0000313" key="3">
    <source>
        <dbReference type="Proteomes" id="UP000829685"/>
    </source>
</evidence>
<evidence type="ECO:0000313" key="2">
    <source>
        <dbReference type="EMBL" id="KAI1871067.1"/>
    </source>
</evidence>
<organism evidence="2 3">
    <name type="scientific">Neoarthrinium moseri</name>
    <dbReference type="NCBI Taxonomy" id="1658444"/>
    <lineage>
        <taxon>Eukaryota</taxon>
        <taxon>Fungi</taxon>
        <taxon>Dikarya</taxon>
        <taxon>Ascomycota</taxon>
        <taxon>Pezizomycotina</taxon>
        <taxon>Sordariomycetes</taxon>
        <taxon>Xylariomycetidae</taxon>
        <taxon>Amphisphaeriales</taxon>
        <taxon>Apiosporaceae</taxon>
        <taxon>Neoarthrinium</taxon>
    </lineage>
</organism>
<proteinExistence type="predicted"/>
<dbReference type="AlphaFoldDB" id="A0A9P9WMY0"/>
<reference evidence="2" key="1">
    <citation type="submission" date="2021-03" db="EMBL/GenBank/DDBJ databases">
        <title>Revisited historic fungal species revealed as producer of novel bioactive compounds through whole genome sequencing and comparative genomics.</title>
        <authorList>
            <person name="Vignolle G.A."/>
            <person name="Hochenegger N."/>
            <person name="Mach R.L."/>
            <person name="Mach-Aigner A.R."/>
            <person name="Javad Rahimi M."/>
            <person name="Salim K.A."/>
            <person name="Chan C.M."/>
            <person name="Lim L.B.L."/>
            <person name="Cai F."/>
            <person name="Druzhinina I.S."/>
            <person name="U'Ren J.M."/>
            <person name="Derntl C."/>
        </authorList>
    </citation>
    <scope>NUCLEOTIDE SEQUENCE</scope>
    <source>
        <strain evidence="2">TUCIM 5799</strain>
    </source>
</reference>
<feature type="region of interest" description="Disordered" evidence="1">
    <location>
        <begin position="1"/>
        <end position="27"/>
    </location>
</feature>
<gene>
    <name evidence="2" type="ORF">JX265_006107</name>
</gene>
<evidence type="ECO:0000256" key="1">
    <source>
        <dbReference type="SAM" id="MobiDB-lite"/>
    </source>
</evidence>
<protein>
    <submittedName>
        <fullName evidence="2">Uncharacterized protein</fullName>
    </submittedName>
</protein>
<name>A0A9P9WMY0_9PEZI</name>
<accession>A0A9P9WMY0</accession>
<keyword evidence="3" id="KW-1185">Reference proteome</keyword>
<feature type="compositionally biased region" description="Basic and acidic residues" evidence="1">
    <location>
        <begin position="8"/>
        <end position="19"/>
    </location>
</feature>
<comment type="caution">
    <text evidence="2">The sequence shown here is derived from an EMBL/GenBank/DDBJ whole genome shotgun (WGS) entry which is preliminary data.</text>
</comment>
<dbReference type="Proteomes" id="UP000829685">
    <property type="component" value="Unassembled WGS sequence"/>
</dbReference>